<dbReference type="GO" id="GO:0005886">
    <property type="term" value="C:plasma membrane"/>
    <property type="evidence" value="ECO:0007669"/>
    <property type="project" value="UniProtKB-ARBA"/>
</dbReference>
<keyword evidence="3 6" id="KW-0812">Transmembrane</keyword>
<dbReference type="OrthoDB" id="3730291at2"/>
<evidence type="ECO:0000256" key="6">
    <source>
        <dbReference type="SAM" id="Phobius"/>
    </source>
</evidence>
<dbReference type="GeneID" id="97381933"/>
<evidence type="ECO:0000313" key="8">
    <source>
        <dbReference type="Proteomes" id="UP000283880"/>
    </source>
</evidence>
<evidence type="ECO:0000256" key="5">
    <source>
        <dbReference type="ARBA" id="ARBA00023136"/>
    </source>
</evidence>
<feature type="transmembrane region" description="Helical" evidence="6">
    <location>
        <begin position="59"/>
        <end position="80"/>
    </location>
</feature>
<accession>A0A413FCE0</accession>
<dbReference type="EMBL" id="QSBM01000013">
    <property type="protein sequence ID" value="RGX27306.1"/>
    <property type="molecule type" value="Genomic_DNA"/>
</dbReference>
<dbReference type="RefSeq" id="WP_007712972.1">
    <property type="nucleotide sequence ID" value="NZ_BAABXR010000001.1"/>
</dbReference>
<dbReference type="PANTHER" id="PTHR34857:SF2">
    <property type="entry name" value="SLL0384 PROTEIN"/>
    <property type="match status" value="1"/>
</dbReference>
<feature type="transmembrane region" description="Helical" evidence="6">
    <location>
        <begin position="7"/>
        <end position="26"/>
    </location>
</feature>
<keyword evidence="4 6" id="KW-1133">Transmembrane helix</keyword>
<dbReference type="InterPro" id="IPR051611">
    <property type="entry name" value="ECF_transporter_component"/>
</dbReference>
<comment type="subcellular location">
    <subcellularLocation>
        <location evidence="1">Membrane</location>
        <topology evidence="1">Multi-pass membrane protein</topology>
    </subcellularLocation>
</comment>
<evidence type="ECO:0000256" key="1">
    <source>
        <dbReference type="ARBA" id="ARBA00004141"/>
    </source>
</evidence>
<organism evidence="7 8">
    <name type="scientific">Enterocloster asparagiformis</name>
    <dbReference type="NCBI Taxonomy" id="333367"/>
    <lineage>
        <taxon>Bacteria</taxon>
        <taxon>Bacillati</taxon>
        <taxon>Bacillota</taxon>
        <taxon>Clostridia</taxon>
        <taxon>Lachnospirales</taxon>
        <taxon>Lachnospiraceae</taxon>
        <taxon>Enterocloster</taxon>
    </lineage>
</organism>
<reference evidence="7 8" key="1">
    <citation type="submission" date="2018-08" db="EMBL/GenBank/DDBJ databases">
        <title>A genome reference for cultivated species of the human gut microbiota.</title>
        <authorList>
            <person name="Zou Y."/>
            <person name="Xue W."/>
            <person name="Luo G."/>
        </authorList>
    </citation>
    <scope>NUCLEOTIDE SEQUENCE [LARGE SCALE GENOMIC DNA]</scope>
    <source>
        <strain evidence="7 8">AF04-15</strain>
    </source>
</reference>
<gene>
    <name evidence="7" type="ORF">DWV29_16720</name>
</gene>
<evidence type="ECO:0000256" key="4">
    <source>
        <dbReference type="ARBA" id="ARBA00022989"/>
    </source>
</evidence>
<name>A0A413FCE0_9FIRM</name>
<protein>
    <submittedName>
        <fullName evidence="7">Energy-coupling factor transporter transmembrane protein EcfT</fullName>
    </submittedName>
</protein>
<comment type="caution">
    <text evidence="7">The sequence shown here is derived from an EMBL/GenBank/DDBJ whole genome shotgun (WGS) entry which is preliminary data.</text>
</comment>
<dbReference type="CDD" id="cd16914">
    <property type="entry name" value="EcfT"/>
    <property type="match status" value="1"/>
</dbReference>
<proteinExistence type="predicted"/>
<dbReference type="AlphaFoldDB" id="A0A413FCE0"/>
<dbReference type="Pfam" id="PF02361">
    <property type="entry name" value="CbiQ"/>
    <property type="match status" value="1"/>
</dbReference>
<evidence type="ECO:0000313" key="7">
    <source>
        <dbReference type="EMBL" id="RGX27306.1"/>
    </source>
</evidence>
<evidence type="ECO:0000256" key="3">
    <source>
        <dbReference type="ARBA" id="ARBA00022692"/>
    </source>
</evidence>
<keyword evidence="5 6" id="KW-0472">Membrane</keyword>
<evidence type="ECO:0000256" key="2">
    <source>
        <dbReference type="ARBA" id="ARBA00022475"/>
    </source>
</evidence>
<sequence>MEEARRCLVFDPRVGLALLVFANLAAFSEQPFWMEMIWIGFLLLLMLLHRCFAMVGKSLLIFGGILCLQYWILPAAPGWVATSFSIFANYARRMMPCLMLGFLMLRRTPMPYLVAGMRKIHFPQRLIVAVSVTLRYFPAIREETGYIRDAMRLRGIRGLAKLEGIMVPLMVSATGTAEELSAAAVTRGIEDPAPKTSLVELRASPVDSAAFVVGVGLTAALLAAKLGVFPW</sequence>
<dbReference type="Proteomes" id="UP000283880">
    <property type="component" value="Unassembled WGS sequence"/>
</dbReference>
<keyword evidence="2" id="KW-1003">Cell membrane</keyword>
<dbReference type="PANTHER" id="PTHR34857">
    <property type="entry name" value="SLL0384 PROTEIN"/>
    <property type="match status" value="1"/>
</dbReference>
<dbReference type="InterPro" id="IPR003339">
    <property type="entry name" value="ABC/ECF_trnsptr_transmembrane"/>
</dbReference>
<feature type="transmembrane region" description="Helical" evidence="6">
    <location>
        <begin position="32"/>
        <end position="52"/>
    </location>
</feature>